<dbReference type="GO" id="GO:0016829">
    <property type="term" value="F:lyase activity"/>
    <property type="evidence" value="ECO:0007669"/>
    <property type="project" value="UniProtKB-KW"/>
</dbReference>
<evidence type="ECO:0000256" key="5">
    <source>
        <dbReference type="ARBA" id="ARBA00022801"/>
    </source>
</evidence>
<evidence type="ECO:0000256" key="6">
    <source>
        <dbReference type="ARBA" id="ARBA00023004"/>
    </source>
</evidence>
<evidence type="ECO:0000256" key="2">
    <source>
        <dbReference type="ARBA" id="ARBA00022485"/>
    </source>
</evidence>
<dbReference type="Gene3D" id="1.10.340.30">
    <property type="entry name" value="Hypothetical protein, domain 2"/>
    <property type="match status" value="1"/>
</dbReference>
<evidence type="ECO:0000256" key="9">
    <source>
        <dbReference type="ARBA" id="ARBA00023295"/>
    </source>
</evidence>
<dbReference type="SUPFAM" id="SSF48150">
    <property type="entry name" value="DNA-glycosylase"/>
    <property type="match status" value="1"/>
</dbReference>
<reference evidence="11" key="2">
    <citation type="journal article" date="2011" name="Microb. Ecol.">
        <title>Taxonomic and Functional Metagenomic Profiling of the Microbial Community in the Anoxic Sediment of a Sub-saline Shallow Lake (Laguna de Carrizo, Central Spain).</title>
        <authorList>
            <person name="Ferrer M."/>
            <person name="Guazzaroni M.E."/>
            <person name="Richter M."/>
            <person name="Garcia-Salamanca A."/>
            <person name="Yarza P."/>
            <person name="Suarez-Suarez A."/>
            <person name="Solano J."/>
            <person name="Alcaide M."/>
            <person name="van Dillewijn P."/>
            <person name="Molina-Henares M.A."/>
            <person name="Lopez-Cortes N."/>
            <person name="Al-Ramahi Y."/>
            <person name="Guerrero C."/>
            <person name="Acosta A."/>
            <person name="de Eugenio L.I."/>
            <person name="Martinez V."/>
            <person name="Marques S."/>
            <person name="Rojo F."/>
            <person name="Santero E."/>
            <person name="Genilloud O."/>
            <person name="Perez-Perez J."/>
            <person name="Rossello-Mora R."/>
            <person name="Ramos J.L."/>
        </authorList>
    </citation>
    <scope>NUCLEOTIDE SEQUENCE</scope>
</reference>
<keyword evidence="11" id="KW-0456">Lyase</keyword>
<evidence type="ECO:0000256" key="3">
    <source>
        <dbReference type="ARBA" id="ARBA00022723"/>
    </source>
</evidence>
<evidence type="ECO:0000313" key="11">
    <source>
        <dbReference type="EMBL" id="EFK95470.1"/>
    </source>
</evidence>
<dbReference type="EMBL" id="ADZX01000767">
    <property type="protein sequence ID" value="EFK95470.1"/>
    <property type="molecule type" value="Genomic_DNA"/>
</dbReference>
<dbReference type="PANTHER" id="PTHR10359:SF18">
    <property type="entry name" value="ENDONUCLEASE III"/>
    <property type="match status" value="1"/>
</dbReference>
<evidence type="ECO:0000256" key="7">
    <source>
        <dbReference type="ARBA" id="ARBA00023014"/>
    </source>
</evidence>
<keyword evidence="6" id="KW-0408">Iron</keyword>
<comment type="caution">
    <text evidence="11">The sequence shown here is derived from an EMBL/GenBank/DDBJ whole genome shotgun (WGS) entry which is preliminary data.</text>
</comment>
<dbReference type="GO" id="GO:0019104">
    <property type="term" value="F:DNA N-glycosylase activity"/>
    <property type="evidence" value="ECO:0007669"/>
    <property type="project" value="TreeGrafter"/>
</dbReference>
<keyword evidence="8" id="KW-0234">DNA repair</keyword>
<dbReference type="Pfam" id="PF00730">
    <property type="entry name" value="HhH-GPD"/>
    <property type="match status" value="1"/>
</dbReference>
<sequence>MQKQEKIDFVKKVLFKMFPNAKTELHYETEFQLLIAIIMSAQTTDKQVNKVNSVLFKNIRSPQDIIHMGLESLTNEIQSVSFFRNKARHILASSEILLRQYNSKVPNSIDELVKLP</sequence>
<name>D9PLU8_9ZZZZ</name>
<accession>D9PLU8</accession>
<evidence type="ECO:0000256" key="8">
    <source>
        <dbReference type="ARBA" id="ARBA00023204"/>
    </source>
</evidence>
<evidence type="ECO:0000256" key="4">
    <source>
        <dbReference type="ARBA" id="ARBA00022763"/>
    </source>
</evidence>
<dbReference type="InterPro" id="IPR011257">
    <property type="entry name" value="DNA_glycosylase"/>
</dbReference>
<comment type="similarity">
    <text evidence="1">Belongs to the Nth/MutY family.</text>
</comment>
<keyword evidence="2" id="KW-0004">4Fe-4S</keyword>
<dbReference type="GO" id="GO:0051539">
    <property type="term" value="F:4 iron, 4 sulfur cluster binding"/>
    <property type="evidence" value="ECO:0007669"/>
    <property type="project" value="UniProtKB-KW"/>
</dbReference>
<keyword evidence="7" id="KW-0411">Iron-sulfur</keyword>
<dbReference type="GO" id="GO:0006285">
    <property type="term" value="P:base-excision repair, AP site formation"/>
    <property type="evidence" value="ECO:0007669"/>
    <property type="project" value="TreeGrafter"/>
</dbReference>
<gene>
    <name evidence="11" type="ORF">LDC_2524</name>
</gene>
<keyword evidence="3" id="KW-0479">Metal-binding</keyword>
<dbReference type="PANTHER" id="PTHR10359">
    <property type="entry name" value="A/G-SPECIFIC ADENINE GLYCOSYLASE/ENDONUCLEASE III"/>
    <property type="match status" value="1"/>
</dbReference>
<keyword evidence="11" id="KW-0540">Nuclease</keyword>
<keyword evidence="11" id="KW-0255">Endonuclease</keyword>
<keyword evidence="9" id="KW-0326">Glycosidase</keyword>
<reference evidence="11" key="1">
    <citation type="submission" date="2010-07" db="EMBL/GenBank/DDBJ databases">
        <authorList>
            <consortium name="CONSOLIDER consortium CSD2007-00005"/>
            <person name="Guazzaroni M.-E."/>
            <person name="Richter M."/>
            <person name="Garcia-Salamanca A."/>
            <person name="Yarza P."/>
            <person name="Ferrer M."/>
        </authorList>
    </citation>
    <scope>NUCLEOTIDE SEQUENCE</scope>
</reference>
<evidence type="ECO:0000259" key="10">
    <source>
        <dbReference type="Pfam" id="PF00730"/>
    </source>
</evidence>
<dbReference type="AlphaFoldDB" id="D9PLU8"/>
<evidence type="ECO:0000256" key="1">
    <source>
        <dbReference type="ARBA" id="ARBA00008343"/>
    </source>
</evidence>
<keyword evidence="5" id="KW-0378">Hydrolase</keyword>
<dbReference type="InterPro" id="IPR003265">
    <property type="entry name" value="HhH-GPD_domain"/>
</dbReference>
<proteinExistence type="inferred from homology"/>
<protein>
    <submittedName>
        <fullName evidence="11">Endonuclease III (DNA-(Apurinic or apyrimidinic site) lyase)</fullName>
    </submittedName>
</protein>
<feature type="domain" description="HhH-GPD" evidence="10">
    <location>
        <begin position="35"/>
        <end position="100"/>
    </location>
</feature>
<dbReference type="GO" id="GO:0046872">
    <property type="term" value="F:metal ion binding"/>
    <property type="evidence" value="ECO:0007669"/>
    <property type="project" value="UniProtKB-KW"/>
</dbReference>
<dbReference type="GO" id="GO:0004519">
    <property type="term" value="F:endonuclease activity"/>
    <property type="evidence" value="ECO:0007669"/>
    <property type="project" value="UniProtKB-KW"/>
</dbReference>
<keyword evidence="4" id="KW-0227">DNA damage</keyword>
<organism evidence="11">
    <name type="scientific">sediment metagenome</name>
    <dbReference type="NCBI Taxonomy" id="749907"/>
    <lineage>
        <taxon>unclassified sequences</taxon>
        <taxon>metagenomes</taxon>
        <taxon>ecological metagenomes</taxon>
    </lineage>
</organism>
<dbReference type="CDD" id="cd00056">
    <property type="entry name" value="ENDO3c"/>
    <property type="match status" value="1"/>
</dbReference>
<dbReference type="FunFam" id="1.10.340.30:FF:000001">
    <property type="entry name" value="Endonuclease III"/>
    <property type="match status" value="1"/>
</dbReference>